<sequence>MLSQPHRRRRDLPRCFGASPATSRVLEYSRAHPLTLAHATPLLVVARICVTFACDMANDAHAPMSVPRLLALWLDISAKQESTSRRSARLLAHPVIREACLASPDLLPLACSASPPFSRAIWAHSYRSGAGCWDGAHRPPPHTSMP</sequence>
<name>A0A1Y2IWX1_TRAC3</name>
<reference evidence="1 2" key="1">
    <citation type="journal article" date="2015" name="Biotechnol. Biofuels">
        <title>Enhanced degradation of softwood versus hardwood by the white-rot fungus Pycnoporus coccineus.</title>
        <authorList>
            <person name="Couturier M."/>
            <person name="Navarro D."/>
            <person name="Chevret D."/>
            <person name="Henrissat B."/>
            <person name="Piumi F."/>
            <person name="Ruiz-Duenas F.J."/>
            <person name="Martinez A.T."/>
            <person name="Grigoriev I.V."/>
            <person name="Riley R."/>
            <person name="Lipzen A."/>
            <person name="Berrin J.G."/>
            <person name="Master E.R."/>
            <person name="Rosso M.N."/>
        </authorList>
    </citation>
    <scope>NUCLEOTIDE SEQUENCE [LARGE SCALE GENOMIC DNA]</scope>
    <source>
        <strain evidence="1 2">BRFM310</strain>
    </source>
</reference>
<organism evidence="1 2">
    <name type="scientific">Trametes coccinea (strain BRFM310)</name>
    <name type="common">Pycnoporus coccineus</name>
    <dbReference type="NCBI Taxonomy" id="1353009"/>
    <lineage>
        <taxon>Eukaryota</taxon>
        <taxon>Fungi</taxon>
        <taxon>Dikarya</taxon>
        <taxon>Basidiomycota</taxon>
        <taxon>Agaricomycotina</taxon>
        <taxon>Agaricomycetes</taxon>
        <taxon>Polyporales</taxon>
        <taxon>Polyporaceae</taxon>
        <taxon>Trametes</taxon>
    </lineage>
</organism>
<gene>
    <name evidence="1" type="ORF">PYCCODRAFT_1287165</name>
</gene>
<proteinExistence type="predicted"/>
<evidence type="ECO:0000313" key="2">
    <source>
        <dbReference type="Proteomes" id="UP000193067"/>
    </source>
</evidence>
<dbReference type="EMBL" id="KZ084094">
    <property type="protein sequence ID" value="OSD05104.1"/>
    <property type="molecule type" value="Genomic_DNA"/>
</dbReference>
<dbReference type="Proteomes" id="UP000193067">
    <property type="component" value="Unassembled WGS sequence"/>
</dbReference>
<protein>
    <submittedName>
        <fullName evidence="1">Uncharacterized protein</fullName>
    </submittedName>
</protein>
<dbReference type="AlphaFoldDB" id="A0A1Y2IWX1"/>
<evidence type="ECO:0000313" key="1">
    <source>
        <dbReference type="EMBL" id="OSD05104.1"/>
    </source>
</evidence>
<keyword evidence="2" id="KW-1185">Reference proteome</keyword>
<accession>A0A1Y2IWX1</accession>